<evidence type="ECO:0000313" key="3">
    <source>
        <dbReference type="EMBL" id="MFC1415361.1"/>
    </source>
</evidence>
<evidence type="ECO:0000256" key="2">
    <source>
        <dbReference type="SAM" id="Phobius"/>
    </source>
</evidence>
<accession>A0ABV6VNS2</accession>
<sequence>MTTPEDTPRDAAPQDGTHRLRPPQRHAAPPAADTSTVQLGAQPGAAGYQPTQRVYGAPMPAYEATPTVFSPPVPPPDELPEPENLIRFGPGVPDPKTARTMAVWQGQGPAGAAAGTGAGAGATKAKKRLLGGWLLAVLVLLAVLAFLLWQHFGTPLSITSVAVKATPAALACDGTEELTATVQTNGSSGTIHYHWVRSDGTDSGALTQTVPSGVHTVSLPLRWTVQGQGDLQATATVEITAPGAHSATAGFNYSCSK</sequence>
<dbReference type="EMBL" id="JBHFAB010000001">
    <property type="protein sequence ID" value="MFC1415361.1"/>
    <property type="molecule type" value="Genomic_DNA"/>
</dbReference>
<keyword evidence="2" id="KW-1133">Transmembrane helix</keyword>
<protein>
    <recommendedName>
        <fullName evidence="5">Ig-like domain-containing protein</fullName>
    </recommendedName>
</protein>
<dbReference type="Proteomes" id="UP001592531">
    <property type="component" value="Unassembled WGS sequence"/>
</dbReference>
<dbReference type="RefSeq" id="WP_380530904.1">
    <property type="nucleotide sequence ID" value="NZ_JBHFAB010000001.1"/>
</dbReference>
<feature type="transmembrane region" description="Helical" evidence="2">
    <location>
        <begin position="129"/>
        <end position="149"/>
    </location>
</feature>
<evidence type="ECO:0008006" key="5">
    <source>
        <dbReference type="Google" id="ProtNLM"/>
    </source>
</evidence>
<reference evidence="3 4" key="1">
    <citation type="submission" date="2024-09" db="EMBL/GenBank/DDBJ databases">
        <authorList>
            <person name="Lee S.D."/>
        </authorList>
    </citation>
    <scope>NUCLEOTIDE SEQUENCE [LARGE SCALE GENOMIC DNA]</scope>
    <source>
        <strain evidence="3 4">N8-3</strain>
    </source>
</reference>
<keyword evidence="2" id="KW-0812">Transmembrane</keyword>
<organism evidence="3 4">
    <name type="scientific">Streptacidiphilus cavernicola</name>
    <dbReference type="NCBI Taxonomy" id="3342716"/>
    <lineage>
        <taxon>Bacteria</taxon>
        <taxon>Bacillati</taxon>
        <taxon>Actinomycetota</taxon>
        <taxon>Actinomycetes</taxon>
        <taxon>Kitasatosporales</taxon>
        <taxon>Streptomycetaceae</taxon>
        <taxon>Streptacidiphilus</taxon>
    </lineage>
</organism>
<evidence type="ECO:0000256" key="1">
    <source>
        <dbReference type="SAM" id="MobiDB-lite"/>
    </source>
</evidence>
<name>A0ABV6VNS2_9ACTN</name>
<keyword evidence="2" id="KW-0472">Membrane</keyword>
<comment type="caution">
    <text evidence="3">The sequence shown here is derived from an EMBL/GenBank/DDBJ whole genome shotgun (WGS) entry which is preliminary data.</text>
</comment>
<proteinExistence type="predicted"/>
<feature type="region of interest" description="Disordered" evidence="1">
    <location>
        <begin position="1"/>
        <end position="52"/>
    </location>
</feature>
<gene>
    <name evidence="3" type="ORF">ACEZDE_01680</name>
</gene>
<keyword evidence="4" id="KW-1185">Reference proteome</keyword>
<evidence type="ECO:0000313" key="4">
    <source>
        <dbReference type="Proteomes" id="UP001592531"/>
    </source>
</evidence>